<dbReference type="RefSeq" id="WP_071175086.1">
    <property type="nucleotide sequence ID" value="NZ_CP017831.1"/>
</dbReference>
<evidence type="ECO:0000313" key="2">
    <source>
        <dbReference type="Proteomes" id="UP000179284"/>
    </source>
</evidence>
<evidence type="ECO:0000313" key="1">
    <source>
        <dbReference type="EMBL" id="AOZ95296.1"/>
    </source>
</evidence>
<dbReference type="Proteomes" id="UP000179284">
    <property type="component" value="Chromosome I"/>
</dbReference>
<proteinExistence type="predicted"/>
<keyword evidence="2" id="KW-1185">Reference proteome</keyword>
<dbReference type="Pfam" id="PF18941">
    <property type="entry name" value="DUF5688"/>
    <property type="match status" value="1"/>
</dbReference>
<dbReference type="InterPro" id="IPR043743">
    <property type="entry name" value="DUF5688"/>
</dbReference>
<accession>A0A1D9NY37</accession>
<dbReference type="KEGG" id="bhu:bhn_I0261"/>
<gene>
    <name evidence="1" type="ORF">bhn_I0261</name>
</gene>
<protein>
    <submittedName>
        <fullName evidence="1">Uncharacterized protein</fullName>
    </submittedName>
</protein>
<organism evidence="1 2">
    <name type="scientific">Butyrivibrio hungatei</name>
    <dbReference type="NCBI Taxonomy" id="185008"/>
    <lineage>
        <taxon>Bacteria</taxon>
        <taxon>Bacillati</taxon>
        <taxon>Bacillota</taxon>
        <taxon>Clostridia</taxon>
        <taxon>Lachnospirales</taxon>
        <taxon>Lachnospiraceae</taxon>
        <taxon>Butyrivibrio</taxon>
    </lineage>
</organism>
<dbReference type="EMBL" id="CP017831">
    <property type="protein sequence ID" value="AOZ95296.1"/>
    <property type="molecule type" value="Genomic_DNA"/>
</dbReference>
<reference evidence="2" key="1">
    <citation type="submission" date="2016-10" db="EMBL/GenBank/DDBJ databases">
        <title>The complete genome sequence of the rumen bacterium Butyrivibrio hungatei MB2003.</title>
        <authorList>
            <person name="Palevich N."/>
            <person name="Kelly W.J."/>
            <person name="Leahy S.C."/>
            <person name="Altermann E."/>
            <person name="Rakonjac J."/>
            <person name="Attwood G.T."/>
        </authorList>
    </citation>
    <scope>NUCLEOTIDE SEQUENCE [LARGE SCALE GENOMIC DNA]</scope>
    <source>
        <strain evidence="2">MB2003</strain>
    </source>
</reference>
<dbReference type="OrthoDB" id="1655031at2"/>
<name>A0A1D9NY37_9FIRM</name>
<sequence length="259" mass="29224">MDFEQFKEELASSVKEIMYSKYGMEVEIEARTMEKMNSSYEALTVKPEDSIIGVNLNATALYQQYEKGIDIDVITSKAAELAESALNSRPDFDIDSFKDYSKMKETLTMEVVSAERNAALLETVPHRIMEDMAVVYRFEVNTTTTERGSILVTNQMLDQYGITAEQLHADALIHAPEVKPIVIEGMAQVLAKQMGVEDLEMLGLNIPPEQEQIFVASVEGNVHGAGVIAYQDFMKLWTEPTRIRIIIRIILCSRARLIF</sequence>
<dbReference type="AlphaFoldDB" id="A0A1D9NY37"/>